<organism evidence="6 7">
    <name type="scientific">Macrosiphum euphorbiae</name>
    <name type="common">potato aphid</name>
    <dbReference type="NCBI Taxonomy" id="13131"/>
    <lineage>
        <taxon>Eukaryota</taxon>
        <taxon>Metazoa</taxon>
        <taxon>Ecdysozoa</taxon>
        <taxon>Arthropoda</taxon>
        <taxon>Hexapoda</taxon>
        <taxon>Insecta</taxon>
        <taxon>Pterygota</taxon>
        <taxon>Neoptera</taxon>
        <taxon>Paraneoptera</taxon>
        <taxon>Hemiptera</taxon>
        <taxon>Sternorrhyncha</taxon>
        <taxon>Aphidomorpha</taxon>
        <taxon>Aphidoidea</taxon>
        <taxon>Aphididae</taxon>
        <taxon>Macrosiphini</taxon>
        <taxon>Macrosiphum</taxon>
    </lineage>
</organism>
<proteinExistence type="predicted"/>
<evidence type="ECO:0000313" key="6">
    <source>
        <dbReference type="EMBL" id="CAI6368933.1"/>
    </source>
</evidence>
<sequence length="479" mass="56441">MENNQEIRLITSERGGNLIVFNKHKHRFIRRRKDNIEKWTCTNNKCTASLLVEKVEKNGENQLSVKEVLGEHFHSMIATSKIERQVLRENCKRKAVESVSTRPVKIIRTELMKGIDTSVLQHKDLKSVRKAIYCEKRKIYPALPKNLIEAVTELRNMKTNDVFKYRDQQFIHVHDENNLICITTRDNLNFMVNCTTFLADGTFDFAPNHFLQMYTIHCYQNRYYVPLVFFFLENKSKTTYIDMWNYLKDLCLITTSKVLEIKYLHLDFEIGVHEAVRETFPGVTIFGCRFHLAQAWWRKINEDKILKNAYKDKNSELGNWLKMFFGLPFLQHTDVEDGFIQLMALCPNELNGHRFADYILKTYVKPDCLFPPVVWAKEPSQHPRTTNAAESFHRTFNRQFYCTRPPIYAVIQTLLETQEETSLKLHTIQQGTIQKASKSEEEKISKTIQSYSNYCQNKSYEELIKYLTHLGNLYRGIEL</sequence>
<dbReference type="PANTHER" id="PTHR47160">
    <property type="entry name" value="PUTATIVE-RELATED"/>
    <property type="match status" value="1"/>
</dbReference>
<dbReference type="Pfam" id="PF10551">
    <property type="entry name" value="MULE"/>
    <property type="match status" value="1"/>
</dbReference>
<evidence type="ECO:0000256" key="3">
    <source>
        <dbReference type="ARBA" id="ARBA00022833"/>
    </source>
</evidence>
<evidence type="ECO:0000256" key="1">
    <source>
        <dbReference type="ARBA" id="ARBA00022723"/>
    </source>
</evidence>
<dbReference type="Gene3D" id="2.20.25.240">
    <property type="match status" value="1"/>
</dbReference>
<dbReference type="InterPro" id="IPR018289">
    <property type="entry name" value="MULE_transposase_dom"/>
</dbReference>
<dbReference type="GO" id="GO:0008270">
    <property type="term" value="F:zinc ion binding"/>
    <property type="evidence" value="ECO:0007669"/>
    <property type="project" value="UniProtKB-KW"/>
</dbReference>
<dbReference type="EMBL" id="CARXXK010000005">
    <property type="protein sequence ID" value="CAI6368933.1"/>
    <property type="molecule type" value="Genomic_DNA"/>
</dbReference>
<gene>
    <name evidence="6" type="ORF">MEUPH1_LOCUS23232</name>
</gene>
<evidence type="ECO:0000313" key="7">
    <source>
        <dbReference type="Proteomes" id="UP001160148"/>
    </source>
</evidence>
<protein>
    <recommendedName>
        <fullName evidence="8">MULE transposase domain-containing protein</fullName>
    </recommendedName>
</protein>
<evidence type="ECO:0008006" key="8">
    <source>
        <dbReference type="Google" id="ProtNLM"/>
    </source>
</evidence>
<keyword evidence="3" id="KW-0862">Zinc</keyword>
<feature type="domain" description="MULE transposase" evidence="5">
    <location>
        <begin position="199"/>
        <end position="294"/>
    </location>
</feature>
<evidence type="ECO:0000259" key="5">
    <source>
        <dbReference type="Pfam" id="PF10551"/>
    </source>
</evidence>
<feature type="domain" description="FLYWCH-type" evidence="4">
    <location>
        <begin position="10"/>
        <end position="74"/>
    </location>
</feature>
<dbReference type="InterPro" id="IPR007588">
    <property type="entry name" value="Znf_FLYWCH"/>
</dbReference>
<reference evidence="6 7" key="1">
    <citation type="submission" date="2023-01" db="EMBL/GenBank/DDBJ databases">
        <authorList>
            <person name="Whitehead M."/>
        </authorList>
    </citation>
    <scope>NUCLEOTIDE SEQUENCE [LARGE SCALE GENOMIC DNA]</scope>
</reference>
<dbReference type="Pfam" id="PF04500">
    <property type="entry name" value="FLYWCH"/>
    <property type="match status" value="1"/>
</dbReference>
<dbReference type="PANTHER" id="PTHR47160:SF8">
    <property type="entry name" value="MULE TRANSPOSASE DOMAIN-CONTAINING PROTEIN"/>
    <property type="match status" value="1"/>
</dbReference>
<keyword evidence="7" id="KW-1185">Reference proteome</keyword>
<name>A0AAV0XKT7_9HEMI</name>
<comment type="caution">
    <text evidence="6">The sequence shown here is derived from an EMBL/GenBank/DDBJ whole genome shotgun (WGS) entry which is preliminary data.</text>
</comment>
<accession>A0AAV0XKT7</accession>
<keyword evidence="1" id="KW-0479">Metal-binding</keyword>
<dbReference type="Proteomes" id="UP001160148">
    <property type="component" value="Unassembled WGS sequence"/>
</dbReference>
<keyword evidence="2" id="KW-0863">Zinc-finger</keyword>
<evidence type="ECO:0000259" key="4">
    <source>
        <dbReference type="Pfam" id="PF04500"/>
    </source>
</evidence>
<dbReference type="AlphaFoldDB" id="A0AAV0XKT7"/>
<evidence type="ECO:0000256" key="2">
    <source>
        <dbReference type="ARBA" id="ARBA00022771"/>
    </source>
</evidence>